<name>A0A6J7E4H9_9ZZZZ</name>
<proteinExistence type="predicted"/>
<organism evidence="1">
    <name type="scientific">freshwater metagenome</name>
    <dbReference type="NCBI Taxonomy" id="449393"/>
    <lineage>
        <taxon>unclassified sequences</taxon>
        <taxon>metagenomes</taxon>
        <taxon>ecological metagenomes</taxon>
    </lineage>
</organism>
<evidence type="ECO:0000313" key="1">
    <source>
        <dbReference type="EMBL" id="CAB4876185.1"/>
    </source>
</evidence>
<sequence length="211" mass="21842">MSGVTAVVEFMCPTSPTNSVFSATSIVTVSVSKTGPTFGVTLMTTSMLSVSSPVLVSVAVTVTLKVLVSSKFPPFGSAKLIAPVTESILNVSESTPLSVHVSEDAGPFWVTLPSTLPTNTVFSATSIVTVSVSKTGPESVRLMTTSMLSVSSPVLVSVAVTVMLKVFVSSKSPPVPLAKLIAPVDELIVNVAESTPLKVHVRPEAAPTWLI</sequence>
<dbReference type="AlphaFoldDB" id="A0A6J7E4H9"/>
<reference evidence="1" key="1">
    <citation type="submission" date="2020-05" db="EMBL/GenBank/DDBJ databases">
        <authorList>
            <person name="Chiriac C."/>
            <person name="Salcher M."/>
            <person name="Ghai R."/>
            <person name="Kavagutti S V."/>
        </authorList>
    </citation>
    <scope>NUCLEOTIDE SEQUENCE</scope>
</reference>
<gene>
    <name evidence="1" type="ORF">UFOPK3342_01272</name>
</gene>
<accession>A0A6J7E4H9</accession>
<protein>
    <submittedName>
        <fullName evidence="1">Unannotated protein</fullName>
    </submittedName>
</protein>
<dbReference type="EMBL" id="CAFBLH010000050">
    <property type="protein sequence ID" value="CAB4876185.1"/>
    <property type="molecule type" value="Genomic_DNA"/>
</dbReference>